<evidence type="ECO:0000313" key="2">
    <source>
        <dbReference type="Proteomes" id="UP001178508"/>
    </source>
</evidence>
<accession>A0AAV1GVU6</accession>
<gene>
    <name evidence="1" type="ORF">XNOV1_A009987</name>
</gene>
<dbReference type="Proteomes" id="UP001178508">
    <property type="component" value="Chromosome 17"/>
</dbReference>
<name>A0AAV1GVU6_XYRNO</name>
<evidence type="ECO:0000313" key="1">
    <source>
        <dbReference type="EMBL" id="CAJ1077930.1"/>
    </source>
</evidence>
<organism evidence="1 2">
    <name type="scientific">Xyrichtys novacula</name>
    <name type="common">Pearly razorfish</name>
    <name type="synonym">Hemipteronotus novacula</name>
    <dbReference type="NCBI Taxonomy" id="13765"/>
    <lineage>
        <taxon>Eukaryota</taxon>
        <taxon>Metazoa</taxon>
        <taxon>Chordata</taxon>
        <taxon>Craniata</taxon>
        <taxon>Vertebrata</taxon>
        <taxon>Euteleostomi</taxon>
        <taxon>Actinopterygii</taxon>
        <taxon>Neopterygii</taxon>
        <taxon>Teleostei</taxon>
        <taxon>Neoteleostei</taxon>
        <taxon>Acanthomorphata</taxon>
        <taxon>Eupercaria</taxon>
        <taxon>Labriformes</taxon>
        <taxon>Labridae</taxon>
        <taxon>Xyrichtys</taxon>
    </lineage>
</organism>
<protein>
    <submittedName>
        <fullName evidence="1">Uncharacterized protein</fullName>
    </submittedName>
</protein>
<reference evidence="1" key="1">
    <citation type="submission" date="2023-08" db="EMBL/GenBank/DDBJ databases">
        <authorList>
            <person name="Alioto T."/>
            <person name="Alioto T."/>
            <person name="Gomez Garrido J."/>
        </authorList>
    </citation>
    <scope>NUCLEOTIDE SEQUENCE</scope>
</reference>
<sequence>MSCPLMMAIMISAKFSRLVDIIMLRHRNIILSSHVQPGDLYERSDKIHSHKRAFQS</sequence>
<proteinExistence type="predicted"/>
<dbReference type="EMBL" id="OY660880">
    <property type="protein sequence ID" value="CAJ1077930.1"/>
    <property type="molecule type" value="Genomic_DNA"/>
</dbReference>
<dbReference type="AlphaFoldDB" id="A0AAV1GVU6"/>
<keyword evidence="2" id="KW-1185">Reference proteome</keyword>